<reference evidence="1 2" key="1">
    <citation type="submission" date="2014-02" db="EMBL/GenBank/DDBJ databases">
        <title>Expanding our view of genomic diversity in Candidatus Accumulibacter clades.</title>
        <authorList>
            <person name="Skennerton C.T."/>
            <person name="Barr J.J."/>
            <person name="Slater F.R."/>
            <person name="Bond P.L."/>
            <person name="Tyson G.W."/>
        </authorList>
    </citation>
    <scope>NUCLEOTIDE SEQUENCE [LARGE SCALE GENOMIC DNA]</scope>
    <source>
        <strain evidence="2">BA-91</strain>
    </source>
</reference>
<evidence type="ECO:0008006" key="3">
    <source>
        <dbReference type="Google" id="ProtNLM"/>
    </source>
</evidence>
<protein>
    <recommendedName>
        <fullName evidence="3">DUF4276 family protein</fullName>
    </recommendedName>
</protein>
<dbReference type="Proteomes" id="UP000020077">
    <property type="component" value="Unassembled WGS sequence"/>
</dbReference>
<gene>
    <name evidence="1" type="ORF">AW09_002655</name>
</gene>
<dbReference type="Pfam" id="PF14103">
    <property type="entry name" value="DUF4276"/>
    <property type="match status" value="1"/>
</dbReference>
<name>A0A080LUH7_9PROT</name>
<accession>A0A080LUH7</accession>
<evidence type="ECO:0000313" key="1">
    <source>
        <dbReference type="EMBL" id="KFB72163.1"/>
    </source>
</evidence>
<organism evidence="1 2">
    <name type="scientific">Candidatus Accumulibacter phosphatis</name>
    <dbReference type="NCBI Taxonomy" id="327160"/>
    <lineage>
        <taxon>Bacteria</taxon>
        <taxon>Pseudomonadati</taxon>
        <taxon>Pseudomonadota</taxon>
        <taxon>Betaproteobacteria</taxon>
        <taxon>Candidatus Accumulibacter</taxon>
    </lineage>
</organism>
<evidence type="ECO:0000313" key="2">
    <source>
        <dbReference type="Proteomes" id="UP000020077"/>
    </source>
</evidence>
<dbReference type="AlphaFoldDB" id="A0A080LUH7"/>
<dbReference type="InterPro" id="IPR025455">
    <property type="entry name" value="DUF4276"/>
</dbReference>
<sequence>MHIEILVEDSSGRKLLQVLLPQLLGPQGAPHTWRLHDYKGIGRVPKGLVTKADPAKRILLDQLPRLLRGYGKTPGIDAVVVVVVVVLDADKRDCAVFLAELKAAADACHPLPTTLFRLAIEEIEAWYLGDQDALLAAYPRAKRNLLEKYEQDSACDTWELLADAVHSGGSAAIKKAGWPLPGQVKHEWAERIGPLMDPERNLSPSFGKLRDGLRRLLSDAA</sequence>
<comment type="caution">
    <text evidence="1">The sequence shown here is derived from an EMBL/GenBank/DDBJ whole genome shotgun (WGS) entry which is preliminary data.</text>
</comment>
<dbReference type="EMBL" id="JDVG02000430">
    <property type="protein sequence ID" value="KFB72163.1"/>
    <property type="molecule type" value="Genomic_DNA"/>
</dbReference>
<proteinExistence type="predicted"/>